<gene>
    <name evidence="2" type="ORF">NJU99_01550</name>
</gene>
<reference evidence="2" key="1">
    <citation type="submission" date="2022-07" db="EMBL/GenBank/DDBJ databases">
        <title>Arcobacter roscoffensis sp. nov., a marine bacterium isolated from coastal seawater collected from Roscoff, France.</title>
        <authorList>
            <person name="Pascual J."/>
            <person name="Lepeaux C."/>
            <person name="Methner A."/>
            <person name="Overmann J."/>
        </authorList>
    </citation>
    <scope>NUCLEOTIDE SEQUENCE</scope>
    <source>
        <strain evidence="2">ARW1-2F2</strain>
    </source>
</reference>
<proteinExistence type="predicted"/>
<evidence type="ECO:0000313" key="3">
    <source>
        <dbReference type="Proteomes" id="UP001060012"/>
    </source>
</evidence>
<keyword evidence="1" id="KW-0812">Transmembrane</keyword>
<organism evidence="2 3">
    <name type="scientific">Arcobacter roscoffensis</name>
    <dbReference type="NCBI Taxonomy" id="2961520"/>
    <lineage>
        <taxon>Bacteria</taxon>
        <taxon>Pseudomonadati</taxon>
        <taxon>Campylobacterota</taxon>
        <taxon>Epsilonproteobacteria</taxon>
        <taxon>Campylobacterales</taxon>
        <taxon>Arcobacteraceae</taxon>
        <taxon>Arcobacter</taxon>
    </lineage>
</organism>
<evidence type="ECO:0008006" key="4">
    <source>
        <dbReference type="Google" id="ProtNLM"/>
    </source>
</evidence>
<evidence type="ECO:0000313" key="2">
    <source>
        <dbReference type="EMBL" id="UTJ06797.1"/>
    </source>
</evidence>
<dbReference type="RefSeq" id="WP_254576976.1">
    <property type="nucleotide sequence ID" value="NZ_CP100595.1"/>
</dbReference>
<feature type="transmembrane region" description="Helical" evidence="1">
    <location>
        <begin position="20"/>
        <end position="39"/>
    </location>
</feature>
<protein>
    <recommendedName>
        <fullName evidence="4">Class III signal peptide-containing protein</fullName>
    </recommendedName>
</protein>
<evidence type="ECO:0000256" key="1">
    <source>
        <dbReference type="SAM" id="Phobius"/>
    </source>
</evidence>
<sequence>MYKSFKSIIKNQKGAIENILVAILLVMIGVGAFIAYSTWMENQNTNVKNETTNVISKTLNDTNN</sequence>
<keyword evidence="1" id="KW-0472">Membrane</keyword>
<keyword evidence="1" id="KW-1133">Transmembrane helix</keyword>
<dbReference type="EMBL" id="CP100595">
    <property type="protein sequence ID" value="UTJ06797.1"/>
    <property type="molecule type" value="Genomic_DNA"/>
</dbReference>
<dbReference type="Proteomes" id="UP001060012">
    <property type="component" value="Chromosome"/>
</dbReference>
<keyword evidence="3" id="KW-1185">Reference proteome</keyword>
<name>A0ABY5E3R4_9BACT</name>
<accession>A0ABY5E3R4</accession>